<evidence type="ECO:0000313" key="1">
    <source>
        <dbReference type="EMBL" id="MBB3066224.1"/>
    </source>
</evidence>
<dbReference type="RefSeq" id="WP_183417042.1">
    <property type="nucleotide sequence ID" value="NZ_JACHXA010000007.1"/>
</dbReference>
<reference evidence="1 2" key="1">
    <citation type="submission" date="2020-08" db="EMBL/GenBank/DDBJ databases">
        <title>Genomic Encyclopedia of Type Strains, Phase III (KMG-III): the genomes of soil and plant-associated and newly described type strains.</title>
        <authorList>
            <person name="Whitman W."/>
        </authorList>
    </citation>
    <scope>NUCLEOTIDE SEQUENCE [LARGE SCALE GENOMIC DNA]</scope>
    <source>
        <strain evidence="1 2">CECT 8803</strain>
    </source>
</reference>
<evidence type="ECO:0000313" key="2">
    <source>
        <dbReference type="Proteomes" id="UP000581135"/>
    </source>
</evidence>
<keyword evidence="2" id="KW-1185">Reference proteome</keyword>
<dbReference type="EMBL" id="JACHXA010000007">
    <property type="protein sequence ID" value="MBB3066224.1"/>
    <property type="molecule type" value="Genomic_DNA"/>
</dbReference>
<gene>
    <name evidence="1" type="ORF">FHR98_002529</name>
</gene>
<dbReference type="AlphaFoldDB" id="A0A839SX45"/>
<comment type="caution">
    <text evidence="1">The sequence shown here is derived from an EMBL/GenBank/DDBJ whole genome shotgun (WGS) entry which is preliminary data.</text>
</comment>
<accession>A0A839SX45</accession>
<protein>
    <submittedName>
        <fullName evidence="1">Uncharacterized protein</fullName>
    </submittedName>
</protein>
<sequence length="253" mass="28539">MASTVQKPFFGDTPEMLWGDPQTLSGEQAVFLQCGRGSIHHKWLSNTGRNWDLIVNYYDDSYLHSPIGDIAFYQRGTKFSGVYNVAQVFPSLLSYRHILLLDDDLLFGVEALSQLFRIAEEKDLHLFQSSLTADSYCAWPLLHHQKGERDARPVNAVEIMMPGFSGEALNLCLSDFPRSLSGWGLDFLCGERVSQHFDQAPQVIDSVQARHTKEINTEDGAYYRFVRSLGIDPAKELKAICKEFGLTPDIMAL</sequence>
<proteinExistence type="predicted"/>
<name>A0A839SX45_9PROT</name>
<dbReference type="Proteomes" id="UP000581135">
    <property type="component" value="Unassembled WGS sequence"/>
</dbReference>
<organism evidence="1 2">
    <name type="scientific">Limibacillus halophilus</name>
    <dbReference type="NCBI Taxonomy" id="1579333"/>
    <lineage>
        <taxon>Bacteria</taxon>
        <taxon>Pseudomonadati</taxon>
        <taxon>Pseudomonadota</taxon>
        <taxon>Alphaproteobacteria</taxon>
        <taxon>Rhodospirillales</taxon>
        <taxon>Rhodovibrionaceae</taxon>
        <taxon>Limibacillus</taxon>
    </lineage>
</organism>